<dbReference type="EMBL" id="MU001493">
    <property type="protein sequence ID" value="KAF2450145.1"/>
    <property type="molecule type" value="Genomic_DNA"/>
</dbReference>
<protein>
    <submittedName>
        <fullName evidence="1">Uncharacterized protein</fullName>
    </submittedName>
</protein>
<accession>A0A9P4PRT8</accession>
<keyword evidence="2" id="KW-1185">Reference proteome</keyword>
<proteinExistence type="predicted"/>
<dbReference type="AlphaFoldDB" id="A0A9P4PRT8"/>
<dbReference type="Proteomes" id="UP000799764">
    <property type="component" value="Unassembled WGS sequence"/>
</dbReference>
<organism evidence="1 2">
    <name type="scientific">Karstenula rhodostoma CBS 690.94</name>
    <dbReference type="NCBI Taxonomy" id="1392251"/>
    <lineage>
        <taxon>Eukaryota</taxon>
        <taxon>Fungi</taxon>
        <taxon>Dikarya</taxon>
        <taxon>Ascomycota</taxon>
        <taxon>Pezizomycotina</taxon>
        <taxon>Dothideomycetes</taxon>
        <taxon>Pleosporomycetidae</taxon>
        <taxon>Pleosporales</taxon>
        <taxon>Massarineae</taxon>
        <taxon>Didymosphaeriaceae</taxon>
        <taxon>Karstenula</taxon>
    </lineage>
</organism>
<reference evidence="1" key="1">
    <citation type="journal article" date="2020" name="Stud. Mycol.">
        <title>101 Dothideomycetes genomes: a test case for predicting lifestyles and emergence of pathogens.</title>
        <authorList>
            <person name="Haridas S."/>
            <person name="Albert R."/>
            <person name="Binder M."/>
            <person name="Bloem J."/>
            <person name="Labutti K."/>
            <person name="Salamov A."/>
            <person name="Andreopoulos B."/>
            <person name="Baker S."/>
            <person name="Barry K."/>
            <person name="Bills G."/>
            <person name="Bluhm B."/>
            <person name="Cannon C."/>
            <person name="Castanera R."/>
            <person name="Culley D."/>
            <person name="Daum C."/>
            <person name="Ezra D."/>
            <person name="Gonzalez J."/>
            <person name="Henrissat B."/>
            <person name="Kuo A."/>
            <person name="Liang C."/>
            <person name="Lipzen A."/>
            <person name="Lutzoni F."/>
            <person name="Magnuson J."/>
            <person name="Mondo S."/>
            <person name="Nolan M."/>
            <person name="Ohm R."/>
            <person name="Pangilinan J."/>
            <person name="Park H.-J."/>
            <person name="Ramirez L."/>
            <person name="Alfaro M."/>
            <person name="Sun H."/>
            <person name="Tritt A."/>
            <person name="Yoshinaga Y."/>
            <person name="Zwiers L.-H."/>
            <person name="Turgeon B."/>
            <person name="Goodwin S."/>
            <person name="Spatafora J."/>
            <person name="Crous P."/>
            <person name="Grigoriev I."/>
        </authorList>
    </citation>
    <scope>NUCLEOTIDE SEQUENCE</scope>
    <source>
        <strain evidence="1">CBS 690.94</strain>
    </source>
</reference>
<sequence length="206" mass="23530">MVYEHLISGSLVHVDATIGIPGNVKDPLIPVTVLAAQEKRYYQTNGSWTLVSSARIWQPRSPKNITQDASSIAHSSNTGYPIVNFFGLGAAEWAHEKTRKMWIGFLPTPRKLRLPGLSGRNGARNGRWRVFLRVKKNTTSTTTRKTPKRLPTRSPRTMLTFTRIRARQMSKITRRKIRGTQIKEDSLILKMIMPPPHPTYFRVLVW</sequence>
<name>A0A9P4PRT8_9PLEO</name>
<evidence type="ECO:0000313" key="1">
    <source>
        <dbReference type="EMBL" id="KAF2450145.1"/>
    </source>
</evidence>
<gene>
    <name evidence="1" type="ORF">P171DRAFT_479258</name>
</gene>
<comment type="caution">
    <text evidence="1">The sequence shown here is derived from an EMBL/GenBank/DDBJ whole genome shotgun (WGS) entry which is preliminary data.</text>
</comment>
<evidence type="ECO:0000313" key="2">
    <source>
        <dbReference type="Proteomes" id="UP000799764"/>
    </source>
</evidence>